<feature type="transmembrane region" description="Helical" evidence="1">
    <location>
        <begin position="553"/>
        <end position="575"/>
    </location>
</feature>
<keyword evidence="3" id="KW-1185">Reference proteome</keyword>
<organism evidence="2 3">
    <name type="scientific">Nonomuraea monospora</name>
    <dbReference type="NCBI Taxonomy" id="568818"/>
    <lineage>
        <taxon>Bacteria</taxon>
        <taxon>Bacillati</taxon>
        <taxon>Actinomycetota</taxon>
        <taxon>Actinomycetes</taxon>
        <taxon>Streptosporangiales</taxon>
        <taxon>Streptosporangiaceae</taxon>
        <taxon>Nonomuraea</taxon>
    </lineage>
</organism>
<evidence type="ECO:0000313" key="3">
    <source>
        <dbReference type="Proteomes" id="UP001499843"/>
    </source>
</evidence>
<dbReference type="EMBL" id="BAAAQX010000002">
    <property type="protein sequence ID" value="GAA2205811.1"/>
    <property type="molecule type" value="Genomic_DNA"/>
</dbReference>
<feature type="transmembrane region" description="Helical" evidence="1">
    <location>
        <begin position="420"/>
        <end position="442"/>
    </location>
</feature>
<feature type="transmembrane region" description="Helical" evidence="1">
    <location>
        <begin position="509"/>
        <end position="533"/>
    </location>
</feature>
<feature type="transmembrane region" description="Helical" evidence="1">
    <location>
        <begin position="213"/>
        <end position="234"/>
    </location>
</feature>
<evidence type="ECO:0000313" key="2">
    <source>
        <dbReference type="EMBL" id="GAA2205811.1"/>
    </source>
</evidence>
<feature type="transmembrane region" description="Helical" evidence="1">
    <location>
        <begin position="93"/>
        <end position="119"/>
    </location>
</feature>
<proteinExistence type="predicted"/>
<sequence>MAVALTMARMKLSILRHSMKGQQGSTMVSAGSLGVLLAGGTIVLAFLDGDWLAVTYSVWMLGWIIGPVFSGGGDETLRPEFFSLLGLRPQRMAAGLLVAAFVGMAPAVSLLALAGLLVAGVREGLAGALVAVPAMVLQLAVFVLLSKVTVALLGLALGSRIGAIGAGLVNGVILAFLGQIWVFMVAFGQGGQIPEFVRYLPSGWGLLAVRGQYLALAAMAVLIVLLLAAWAALLTRRTGRSRPSTRGRRPMRASGPRGAVVAKELRSWTRDLVRNHQLAFAFTYGVAFAAVPLMVGISQMMPLAGPIFIVMAAAMTANAYGTDGTAHWLTLMTPGASDVRGRQLAWLAAVGPIGLVLAVVCTAAVNGPWALVMAATFALLGGAMGLVPLVSVAGLIPGIDPKNRGGNPLRTTEDDGSATGMAYLVLLLVALTAAPAVLVAVFYGWWGVPVGLATGVLCWWGFGLLAERRLTAQGPELLHLMRTGRRPDSGKASETFKLPDNLSKTQRTIVMVCASLGAIPLAPQGIVAMVFLANGRLEQSWFLATHMPPGLRWPVAFAFVLLGLGMYGTALWLWLRAKKQAAAGKDAVAG</sequence>
<gene>
    <name evidence="2" type="ORF">GCM10009850_012690</name>
</gene>
<feature type="transmembrane region" description="Helical" evidence="1">
    <location>
        <begin position="448"/>
        <end position="466"/>
    </location>
</feature>
<feature type="transmembrane region" description="Helical" evidence="1">
    <location>
        <begin position="278"/>
        <end position="297"/>
    </location>
</feature>
<feature type="transmembrane region" description="Helical" evidence="1">
    <location>
        <begin position="53"/>
        <end position="72"/>
    </location>
</feature>
<feature type="transmembrane region" description="Helical" evidence="1">
    <location>
        <begin position="371"/>
        <end position="399"/>
    </location>
</feature>
<accession>A0ABN3C9E7</accession>
<name>A0ABN3C9E7_9ACTN</name>
<protein>
    <submittedName>
        <fullName evidence="2">Transporter</fullName>
    </submittedName>
</protein>
<reference evidence="2 3" key="1">
    <citation type="journal article" date="2019" name="Int. J. Syst. Evol. Microbiol.">
        <title>The Global Catalogue of Microorganisms (GCM) 10K type strain sequencing project: providing services to taxonomists for standard genome sequencing and annotation.</title>
        <authorList>
            <consortium name="The Broad Institute Genomics Platform"/>
            <consortium name="The Broad Institute Genome Sequencing Center for Infectious Disease"/>
            <person name="Wu L."/>
            <person name="Ma J."/>
        </authorList>
    </citation>
    <scope>NUCLEOTIDE SEQUENCE [LARGE SCALE GENOMIC DNA]</scope>
    <source>
        <strain evidence="2 3">JCM 16114</strain>
    </source>
</reference>
<feature type="transmembrane region" description="Helical" evidence="1">
    <location>
        <begin position="303"/>
        <end position="323"/>
    </location>
</feature>
<keyword evidence="1" id="KW-1133">Transmembrane helix</keyword>
<feature type="transmembrane region" description="Helical" evidence="1">
    <location>
        <begin position="125"/>
        <end position="156"/>
    </location>
</feature>
<feature type="transmembrane region" description="Helical" evidence="1">
    <location>
        <begin position="168"/>
        <end position="193"/>
    </location>
</feature>
<dbReference type="Proteomes" id="UP001499843">
    <property type="component" value="Unassembled WGS sequence"/>
</dbReference>
<keyword evidence="1" id="KW-0812">Transmembrane</keyword>
<evidence type="ECO:0000256" key="1">
    <source>
        <dbReference type="SAM" id="Phobius"/>
    </source>
</evidence>
<comment type="caution">
    <text evidence="2">The sequence shown here is derived from an EMBL/GenBank/DDBJ whole genome shotgun (WGS) entry which is preliminary data.</text>
</comment>
<feature type="transmembrane region" description="Helical" evidence="1">
    <location>
        <begin position="344"/>
        <end position="365"/>
    </location>
</feature>
<keyword evidence="1" id="KW-0472">Membrane</keyword>
<dbReference type="RefSeq" id="WP_344471422.1">
    <property type="nucleotide sequence ID" value="NZ_BAAAQX010000002.1"/>
</dbReference>
<feature type="transmembrane region" description="Helical" evidence="1">
    <location>
        <begin position="26"/>
        <end position="47"/>
    </location>
</feature>